<dbReference type="Proteomes" id="UP000198539">
    <property type="component" value="Unassembled WGS sequence"/>
</dbReference>
<evidence type="ECO:0008006" key="4">
    <source>
        <dbReference type="Google" id="ProtNLM"/>
    </source>
</evidence>
<dbReference type="AlphaFoldDB" id="A0A1H3FDQ5"/>
<dbReference type="STRING" id="564137.SAMN04488238_1375"/>
<accession>A0A1H3FDQ5</accession>
<evidence type="ECO:0000256" key="1">
    <source>
        <dbReference type="SAM" id="Phobius"/>
    </source>
</evidence>
<evidence type="ECO:0000313" key="2">
    <source>
        <dbReference type="EMBL" id="SDX89106.1"/>
    </source>
</evidence>
<keyword evidence="3" id="KW-1185">Reference proteome</keyword>
<dbReference type="RefSeq" id="WP_092892775.1">
    <property type="nucleotide sequence ID" value="NZ_CP061498.1"/>
</dbReference>
<sequence length="69" mass="7377">MKLVKDAKRAWRWYSLQAMTIAAAIQGAWLALPPDMLKAVPDWAVQAATGALLLSGIVGRLIDQGGGDE</sequence>
<dbReference type="InterPro" id="IPR057700">
    <property type="entry name" value="DUF7940"/>
</dbReference>
<dbReference type="Pfam" id="PF25612">
    <property type="entry name" value="DUF7940"/>
    <property type="match status" value="1"/>
</dbReference>
<keyword evidence="1" id="KW-1133">Transmembrane helix</keyword>
<dbReference type="EMBL" id="FNOM01000037">
    <property type="protein sequence ID" value="SDX89106.1"/>
    <property type="molecule type" value="Genomic_DNA"/>
</dbReference>
<evidence type="ECO:0000313" key="3">
    <source>
        <dbReference type="Proteomes" id="UP000198539"/>
    </source>
</evidence>
<proteinExistence type="predicted"/>
<dbReference type="OrthoDB" id="7876318at2"/>
<keyword evidence="1" id="KW-0472">Membrane</keyword>
<reference evidence="2 3" key="1">
    <citation type="submission" date="2016-10" db="EMBL/GenBank/DDBJ databases">
        <authorList>
            <person name="de Groot N.N."/>
        </authorList>
    </citation>
    <scope>NUCLEOTIDE SEQUENCE [LARGE SCALE GENOMIC DNA]</scope>
    <source>
        <strain evidence="2 3">CGMCC 1.8894</strain>
    </source>
</reference>
<keyword evidence="1" id="KW-0812">Transmembrane</keyword>
<gene>
    <name evidence="2" type="ORF">SAMN04488238_1375</name>
</gene>
<feature type="transmembrane region" description="Helical" evidence="1">
    <location>
        <begin position="12"/>
        <end position="31"/>
    </location>
</feature>
<name>A0A1H3FDQ5_9RHOB</name>
<organism evidence="2 3">
    <name type="scientific">Roseicitreum antarcticum</name>
    <dbReference type="NCBI Taxonomy" id="564137"/>
    <lineage>
        <taxon>Bacteria</taxon>
        <taxon>Pseudomonadati</taxon>
        <taxon>Pseudomonadota</taxon>
        <taxon>Alphaproteobacteria</taxon>
        <taxon>Rhodobacterales</taxon>
        <taxon>Paracoccaceae</taxon>
        <taxon>Roseicitreum</taxon>
    </lineage>
</organism>
<feature type="transmembrane region" description="Helical" evidence="1">
    <location>
        <begin position="43"/>
        <end position="62"/>
    </location>
</feature>
<protein>
    <recommendedName>
        <fullName evidence="4">Holin</fullName>
    </recommendedName>
</protein>